<proteinExistence type="predicted"/>
<accession>A0A508TB57</accession>
<name>A0A508TB57_9BRAD</name>
<reference evidence="1" key="1">
    <citation type="submission" date="2019-02" db="EMBL/GenBank/DDBJ databases">
        <authorList>
            <person name="Pothier F.J."/>
        </authorList>
    </citation>
    <scope>NUCLEOTIDE SEQUENCE</scope>
    <source>
        <strain evidence="1">CI-1B</strain>
    </source>
</reference>
<evidence type="ECO:0008006" key="3">
    <source>
        <dbReference type="Google" id="ProtNLM"/>
    </source>
</evidence>
<evidence type="ECO:0000313" key="2">
    <source>
        <dbReference type="Proteomes" id="UP000328092"/>
    </source>
</evidence>
<keyword evidence="2" id="KW-1185">Reference proteome</keyword>
<comment type="caution">
    <text evidence="1">The sequence shown here is derived from an EMBL/GenBank/DDBJ whole genome shotgun (WGS) entry which is preliminary data.</text>
</comment>
<dbReference type="AlphaFoldDB" id="A0A508TB57"/>
<dbReference type="RefSeq" id="WP_139860967.1">
    <property type="nucleotide sequence ID" value="NZ_CAADFC020000013.1"/>
</dbReference>
<dbReference type="EMBL" id="CAADFC020000013">
    <property type="protein sequence ID" value="VIO71480.1"/>
    <property type="molecule type" value="Genomic_DNA"/>
</dbReference>
<protein>
    <recommendedName>
        <fullName evidence="3">DUF4340 domain-containing protein</fullName>
    </recommendedName>
</protein>
<organism evidence="1 2">
    <name type="scientific">Bradyrhizobium ivorense</name>
    <dbReference type="NCBI Taxonomy" id="2511166"/>
    <lineage>
        <taxon>Bacteria</taxon>
        <taxon>Pseudomonadati</taxon>
        <taxon>Pseudomonadota</taxon>
        <taxon>Alphaproteobacteria</taxon>
        <taxon>Hyphomicrobiales</taxon>
        <taxon>Nitrobacteraceae</taxon>
        <taxon>Bradyrhizobium</taxon>
    </lineage>
</organism>
<dbReference type="OrthoDB" id="8234110at2"/>
<sequence length="173" mass="18454">MNRLIWSAAALGAIVFLAALALTGGRGGPGLQPFVPKGLMMIRLEDVREVELETREGRWHFVRAEDGWHAAAGETTAGFAARLDGALRLLRNSGPERVLSSTETAGVDPAQFGLDPPRLRVVVNGSGASSFVISFGATNVLGLSHYARREGSGEIAMLPGFVAEEWERVGKMP</sequence>
<dbReference type="Proteomes" id="UP000328092">
    <property type="component" value="Unassembled WGS sequence"/>
</dbReference>
<gene>
    <name evidence="1" type="ORF">CI1B_36640</name>
</gene>
<evidence type="ECO:0000313" key="1">
    <source>
        <dbReference type="EMBL" id="VIO71480.1"/>
    </source>
</evidence>